<keyword evidence="1" id="KW-1133">Transmembrane helix</keyword>
<evidence type="ECO:0000313" key="3">
    <source>
        <dbReference type="Proteomes" id="UP001626549"/>
    </source>
</evidence>
<feature type="transmembrane region" description="Helical" evidence="1">
    <location>
        <begin position="49"/>
        <end position="67"/>
    </location>
</feature>
<keyword evidence="3" id="KW-1185">Reference proteome</keyword>
<dbReference type="Proteomes" id="UP001626549">
    <property type="component" value="Chromosome"/>
</dbReference>
<name>A0ABZ0IFR3_9GAMM</name>
<keyword evidence="1" id="KW-0472">Membrane</keyword>
<accession>A0ABZ0IFR3</accession>
<reference evidence="2 3" key="1">
    <citation type="submission" date="2023-10" db="EMBL/GenBank/DDBJ databases">
        <title>Two novel species belonging to the OM43/NOR5 clade.</title>
        <authorList>
            <person name="Park M."/>
        </authorList>
    </citation>
    <scope>NUCLEOTIDE SEQUENCE [LARGE SCALE GENOMIC DNA]</scope>
    <source>
        <strain evidence="2 3">IMCC45268</strain>
    </source>
</reference>
<feature type="transmembrane region" description="Helical" evidence="1">
    <location>
        <begin position="12"/>
        <end position="37"/>
    </location>
</feature>
<organism evidence="2 3">
    <name type="scientific">Congregibacter brevis</name>
    <dbReference type="NCBI Taxonomy" id="3081201"/>
    <lineage>
        <taxon>Bacteria</taxon>
        <taxon>Pseudomonadati</taxon>
        <taxon>Pseudomonadota</taxon>
        <taxon>Gammaproteobacteria</taxon>
        <taxon>Cellvibrionales</taxon>
        <taxon>Halieaceae</taxon>
        <taxon>Congregibacter</taxon>
    </lineage>
</organism>
<feature type="transmembrane region" description="Helical" evidence="1">
    <location>
        <begin position="103"/>
        <end position="121"/>
    </location>
</feature>
<evidence type="ECO:0000313" key="2">
    <source>
        <dbReference type="EMBL" id="WOJ97908.1"/>
    </source>
</evidence>
<sequence length="139" mass="14519">MMHSNGLHKIAAAGAVIVGAFLIMGAYGHFAAVLPLMSDAETLAAQLRLWVPGLILGSAGALSAAMVKMLWSGRRIALDVALGINTLAVLYFGYLLWKGVPGHPVGLFTGIVSCNLVLLLATRLGLIWPVINGGDTEQV</sequence>
<gene>
    <name evidence="2" type="ORF">R0137_04855</name>
</gene>
<dbReference type="EMBL" id="CP136865">
    <property type="protein sequence ID" value="WOJ97908.1"/>
    <property type="molecule type" value="Genomic_DNA"/>
</dbReference>
<protein>
    <submittedName>
        <fullName evidence="2">Uncharacterized protein</fullName>
    </submittedName>
</protein>
<proteinExistence type="predicted"/>
<dbReference type="RefSeq" id="WP_407329000.1">
    <property type="nucleotide sequence ID" value="NZ_CP136865.1"/>
</dbReference>
<keyword evidence="1" id="KW-0812">Transmembrane</keyword>
<evidence type="ECO:0000256" key="1">
    <source>
        <dbReference type="SAM" id="Phobius"/>
    </source>
</evidence>
<feature type="transmembrane region" description="Helical" evidence="1">
    <location>
        <begin position="76"/>
        <end position="97"/>
    </location>
</feature>